<proteinExistence type="predicted"/>
<dbReference type="EMBL" id="JAGFBR010000005">
    <property type="protein sequence ID" value="KAH0466799.1"/>
    <property type="molecule type" value="Genomic_DNA"/>
</dbReference>
<dbReference type="Proteomes" id="UP000775213">
    <property type="component" value="Unassembled WGS sequence"/>
</dbReference>
<evidence type="ECO:0008006" key="5">
    <source>
        <dbReference type="Google" id="ProtNLM"/>
    </source>
</evidence>
<feature type="region of interest" description="Disordered" evidence="1">
    <location>
        <begin position="109"/>
        <end position="216"/>
    </location>
</feature>
<evidence type="ECO:0000256" key="1">
    <source>
        <dbReference type="SAM" id="MobiDB-lite"/>
    </source>
</evidence>
<protein>
    <recommendedName>
        <fullName evidence="5">Zinc finger GRF-type domain-containing protein</fullName>
    </recommendedName>
</protein>
<feature type="compositionally biased region" description="Basic and acidic residues" evidence="1">
    <location>
        <begin position="138"/>
        <end position="168"/>
    </location>
</feature>
<organism evidence="3 4">
    <name type="scientific">Dendrobium chrysotoxum</name>
    <name type="common">Orchid</name>
    <dbReference type="NCBI Taxonomy" id="161865"/>
    <lineage>
        <taxon>Eukaryota</taxon>
        <taxon>Viridiplantae</taxon>
        <taxon>Streptophyta</taxon>
        <taxon>Embryophyta</taxon>
        <taxon>Tracheophyta</taxon>
        <taxon>Spermatophyta</taxon>
        <taxon>Magnoliopsida</taxon>
        <taxon>Liliopsida</taxon>
        <taxon>Asparagales</taxon>
        <taxon>Orchidaceae</taxon>
        <taxon>Epidendroideae</taxon>
        <taxon>Malaxideae</taxon>
        <taxon>Dendrobiinae</taxon>
        <taxon>Dendrobium</taxon>
    </lineage>
</organism>
<feature type="compositionally biased region" description="Basic and acidic residues" evidence="1">
    <location>
        <begin position="182"/>
        <end position="195"/>
    </location>
</feature>
<evidence type="ECO:0000256" key="2">
    <source>
        <dbReference type="SAM" id="Phobius"/>
    </source>
</evidence>
<sequence length="216" mass="24735">MLENSVIGERPRVLSRCIHNRTDDDCGYFKWADELEDPSYVTHYELNCVETRISKKLDSIVFMMKVFVAVVVINIIIRFHEQYLYYARTDHLSSKCPLDLADNFTRGRFPAREVQQRRSGNTRQRGRQRRQGRVRNGSRAERAATRGDALRAAKLRGDASRAERRHAATGDAVTPRRQSGQSERRHAGRAGDTRIRGQASRAARAGRATSYEMVKI</sequence>
<feature type="compositionally biased region" description="Low complexity" evidence="1">
    <location>
        <begin position="196"/>
        <end position="208"/>
    </location>
</feature>
<evidence type="ECO:0000313" key="4">
    <source>
        <dbReference type="Proteomes" id="UP000775213"/>
    </source>
</evidence>
<keyword evidence="2" id="KW-0812">Transmembrane</keyword>
<comment type="caution">
    <text evidence="3">The sequence shown here is derived from an EMBL/GenBank/DDBJ whole genome shotgun (WGS) entry which is preliminary data.</text>
</comment>
<keyword evidence="2" id="KW-1133">Transmembrane helix</keyword>
<reference evidence="3 4" key="1">
    <citation type="journal article" date="2021" name="Hortic Res">
        <title>Chromosome-scale assembly of the Dendrobium chrysotoxum genome enhances the understanding of orchid evolution.</title>
        <authorList>
            <person name="Zhang Y."/>
            <person name="Zhang G.Q."/>
            <person name="Zhang D."/>
            <person name="Liu X.D."/>
            <person name="Xu X.Y."/>
            <person name="Sun W.H."/>
            <person name="Yu X."/>
            <person name="Zhu X."/>
            <person name="Wang Z.W."/>
            <person name="Zhao X."/>
            <person name="Zhong W.Y."/>
            <person name="Chen H."/>
            <person name="Yin W.L."/>
            <person name="Huang T."/>
            <person name="Niu S.C."/>
            <person name="Liu Z.J."/>
        </authorList>
    </citation>
    <scope>NUCLEOTIDE SEQUENCE [LARGE SCALE GENOMIC DNA]</scope>
    <source>
        <strain evidence="3">Lindl</strain>
    </source>
</reference>
<gene>
    <name evidence="3" type="ORF">IEQ34_004037</name>
</gene>
<keyword evidence="4" id="KW-1185">Reference proteome</keyword>
<evidence type="ECO:0000313" key="3">
    <source>
        <dbReference type="EMBL" id="KAH0466799.1"/>
    </source>
</evidence>
<feature type="compositionally biased region" description="Basic residues" evidence="1">
    <location>
        <begin position="124"/>
        <end position="133"/>
    </location>
</feature>
<dbReference type="AlphaFoldDB" id="A0AAV7GZ35"/>
<name>A0AAV7GZ35_DENCH</name>
<accession>A0AAV7GZ35</accession>
<feature type="transmembrane region" description="Helical" evidence="2">
    <location>
        <begin position="60"/>
        <end position="79"/>
    </location>
</feature>
<keyword evidence="2" id="KW-0472">Membrane</keyword>